<evidence type="ECO:0000256" key="1">
    <source>
        <dbReference type="ARBA" id="ARBA00004370"/>
    </source>
</evidence>
<dbReference type="RefSeq" id="XP_647198.2">
    <property type="nucleotide sequence ID" value="XM_642106.2"/>
</dbReference>
<feature type="region of interest" description="Disordered" evidence="5">
    <location>
        <begin position="1019"/>
        <end position="1038"/>
    </location>
</feature>
<evidence type="ECO:0000313" key="10">
    <source>
        <dbReference type="Proteomes" id="UP000002195"/>
    </source>
</evidence>
<dbReference type="Proteomes" id="UP000002195">
    <property type="component" value="Unassembled WGS sequence"/>
</dbReference>
<feature type="chain" id="PRO_5004250378" evidence="7">
    <location>
        <begin position="22"/>
        <end position="1038"/>
    </location>
</feature>
<dbReference type="VEuPathDB" id="AmoebaDB:DDB_G0268304"/>
<gene>
    <name evidence="9" type="primary">tgrO3</name>
    <name evidence="9" type="ORF">DDB_G0268304</name>
</gene>
<dbReference type="Pfam" id="PF24612">
    <property type="entry name" value="Ig_TgrO1"/>
    <property type="match status" value="2"/>
</dbReference>
<reference evidence="9 10" key="1">
    <citation type="journal article" date="2005" name="Nature">
        <title>The genome of the social amoeba Dictyostelium discoideum.</title>
        <authorList>
            <consortium name="The Dictyostelium discoideum Sequencing Consortium"/>
            <person name="Eichinger L."/>
            <person name="Pachebat J.A."/>
            <person name="Glockner G."/>
            <person name="Rajandream M.A."/>
            <person name="Sucgang R."/>
            <person name="Berriman M."/>
            <person name="Song J."/>
            <person name="Olsen R."/>
            <person name="Szafranski K."/>
            <person name="Xu Q."/>
            <person name="Tunggal B."/>
            <person name="Kummerfeld S."/>
            <person name="Madera M."/>
            <person name="Konfortov B.A."/>
            <person name="Rivero F."/>
            <person name="Bankier A.T."/>
            <person name="Lehmann R."/>
            <person name="Hamlin N."/>
            <person name="Davies R."/>
            <person name="Gaudet P."/>
            <person name="Fey P."/>
            <person name="Pilcher K."/>
            <person name="Chen G."/>
            <person name="Saunders D."/>
            <person name="Sodergren E."/>
            <person name="Davis P."/>
            <person name="Kerhornou A."/>
            <person name="Nie X."/>
            <person name="Hall N."/>
            <person name="Anjard C."/>
            <person name="Hemphill L."/>
            <person name="Bason N."/>
            <person name="Farbrother P."/>
            <person name="Desany B."/>
            <person name="Just E."/>
            <person name="Morio T."/>
            <person name="Rost R."/>
            <person name="Churcher C."/>
            <person name="Cooper J."/>
            <person name="Haydock S."/>
            <person name="van Driessche N."/>
            <person name="Cronin A."/>
            <person name="Goodhead I."/>
            <person name="Muzny D."/>
            <person name="Mourier T."/>
            <person name="Pain A."/>
            <person name="Lu M."/>
            <person name="Harper D."/>
            <person name="Lindsay R."/>
            <person name="Hauser H."/>
            <person name="James K."/>
            <person name="Quiles M."/>
            <person name="Madan Babu M."/>
            <person name="Saito T."/>
            <person name="Buchrieser C."/>
            <person name="Wardroper A."/>
            <person name="Felder M."/>
            <person name="Thangavelu M."/>
            <person name="Johnson D."/>
            <person name="Knights A."/>
            <person name="Loulseged H."/>
            <person name="Mungall K."/>
            <person name="Oliver K."/>
            <person name="Price C."/>
            <person name="Quail M.A."/>
            <person name="Urushihara H."/>
            <person name="Hernandez J."/>
            <person name="Rabbinowitsch E."/>
            <person name="Steffen D."/>
            <person name="Sanders M."/>
            <person name="Ma J."/>
            <person name="Kohara Y."/>
            <person name="Sharp S."/>
            <person name="Simmonds M."/>
            <person name="Spiegler S."/>
            <person name="Tivey A."/>
            <person name="Sugano S."/>
            <person name="White B."/>
            <person name="Walker D."/>
            <person name="Woodward J."/>
            <person name="Winckler T."/>
            <person name="Tanaka Y."/>
            <person name="Shaulsky G."/>
            <person name="Schleicher M."/>
            <person name="Weinstock G."/>
            <person name="Rosenthal A."/>
            <person name="Cox E.C."/>
            <person name="Chisholm R.L."/>
            <person name="Gibbs R."/>
            <person name="Loomis W.F."/>
            <person name="Platzer M."/>
            <person name="Kay R.R."/>
            <person name="Williams J."/>
            <person name="Dear P.H."/>
            <person name="Noegel A.A."/>
            <person name="Barrell B."/>
            <person name="Kuspa A."/>
        </authorList>
    </citation>
    <scope>NUCLEOTIDE SEQUENCE [LARGE SCALE GENOMIC DNA]</scope>
    <source>
        <strain evidence="9 10">AX4</strain>
    </source>
</reference>
<feature type="transmembrane region" description="Helical" evidence="6">
    <location>
        <begin position="848"/>
        <end position="869"/>
    </location>
</feature>
<evidence type="ECO:0000256" key="3">
    <source>
        <dbReference type="ARBA" id="ARBA00023136"/>
    </source>
</evidence>
<keyword evidence="6" id="KW-1133">Transmembrane helix</keyword>
<dbReference type="GO" id="GO:0031152">
    <property type="term" value="P:aggregation involved in sorocarp development"/>
    <property type="evidence" value="ECO:0000318"/>
    <property type="project" value="GO_Central"/>
</dbReference>
<dbReference type="CDD" id="cd00102">
    <property type="entry name" value="IPT"/>
    <property type="match status" value="1"/>
</dbReference>
<comment type="subcellular location">
    <subcellularLocation>
        <location evidence="1">Membrane</location>
    </subcellularLocation>
</comment>
<dbReference type="dictyBase" id="DDB_G0268304">
    <property type="gene designation" value="tgrO3"/>
</dbReference>
<dbReference type="EMBL" id="AAFI02000003">
    <property type="protein sequence ID" value="EAL73605.2"/>
    <property type="molecule type" value="Genomic_DNA"/>
</dbReference>
<proteinExistence type="predicted"/>
<dbReference type="KEGG" id="ddi:DDB_G0268304"/>
<evidence type="ECO:0000256" key="4">
    <source>
        <dbReference type="ARBA" id="ARBA00023180"/>
    </source>
</evidence>
<keyword evidence="10" id="KW-1185">Reference proteome</keyword>
<feature type="region of interest" description="Disordered" evidence="5">
    <location>
        <begin position="958"/>
        <end position="991"/>
    </location>
</feature>
<protein>
    <submittedName>
        <fullName evidence="9">Immunoglobulin E-set domain-containing protein</fullName>
    </submittedName>
</protein>
<accession>Q55GI6</accession>
<keyword evidence="4" id="KW-0325">Glycoprotein</keyword>
<keyword evidence="6" id="KW-0812">Transmembrane</keyword>
<dbReference type="InterPro" id="IPR014756">
    <property type="entry name" value="Ig_E-set"/>
</dbReference>
<dbReference type="PhylomeDB" id="Q55GI6"/>
<dbReference type="InterPro" id="IPR057594">
    <property type="entry name" value="TgrO1-like_Ig"/>
</dbReference>
<dbReference type="GeneID" id="8616002"/>
<dbReference type="PaxDb" id="44689-DDB0304788"/>
<feature type="region of interest" description="Disordered" evidence="5">
    <location>
        <begin position="812"/>
        <end position="836"/>
    </location>
</feature>
<feature type="compositionally biased region" description="Low complexity" evidence="5">
    <location>
        <begin position="958"/>
        <end position="982"/>
    </location>
</feature>
<dbReference type="Gene3D" id="2.60.40.10">
    <property type="entry name" value="Immunoglobulins"/>
    <property type="match status" value="2"/>
</dbReference>
<dbReference type="GO" id="GO:0009897">
    <property type="term" value="C:external side of plasma membrane"/>
    <property type="evidence" value="ECO:0000318"/>
    <property type="project" value="GO_Central"/>
</dbReference>
<comment type="caution">
    <text evidence="9">The sequence shown here is derived from an EMBL/GenBank/DDBJ whole genome shotgun (WGS) entry which is preliminary data.</text>
</comment>
<dbReference type="PANTHER" id="PTHR31341">
    <property type="entry name" value="IPT/TIG DOMAIN-CONTAINING PROTEIN-RELATED-RELATED"/>
    <property type="match status" value="1"/>
</dbReference>
<dbReference type="InterPro" id="IPR052014">
    <property type="entry name" value="Dictyostelium_Tiger"/>
</dbReference>
<dbReference type="PANTHER" id="PTHR31341:SF4">
    <property type="entry name" value="IPT_TIG DOMAIN-CONTAINING PROTEIN-RELATED"/>
    <property type="match status" value="1"/>
</dbReference>
<evidence type="ECO:0000313" key="9">
    <source>
        <dbReference type="EMBL" id="EAL73605.2"/>
    </source>
</evidence>
<dbReference type="eggNOG" id="ENOG502SXB7">
    <property type="taxonomic scope" value="Eukaryota"/>
</dbReference>
<feature type="compositionally biased region" description="Polar residues" evidence="5">
    <location>
        <begin position="1023"/>
        <end position="1038"/>
    </location>
</feature>
<sequence>MEKKLLIIVIIFLFSTIQVFCQIDYKTFVISNETYLSYHFPVGSEYFSSLNFERFVGPSFQLDFECITFNGTVCFSQINQENKKQLYGTSITYTTKVTISLYKNNLPTPIVSSPFQPPTKGGISILKGTYLTFSERLSYYEVIYPKKQKIVISDSESLSFDATNVKVNCPPGCGYQIIKWENGQLFNFSYSNPSVFDYKINPSNIIVNGSDFCDSSYSSNITIDGVIIPNSNYQKDEDSIVIIYIQQHTTKSLLKIETSNVTSVEIEIVFKPEPLIINSIPYSKGGLIILDGSRLSSNTNKNNNNIIIKIGNITCSNAISISNESITCNLNPGIYNKSVALNNLPVSVTINNITNGNTLLFNYGMVKLNPNKYSLPDRILQLNGDCLGNSNSTIVYLNGKETLLNDLKINNQETTLSFKIPDEFKSKLNVSIKVNDILSNEIQIDISFYASHSNEQPSTNGNTNIIFTLYNIKSENYNKIPSIIIIPEQIVINGVSVNSPTNQDVHLYSFLIPAGCGKKDIQIIIGSQSCLSSITYFEPIIKNCLVSGFDGTNGNIICDGSFGNKDYLIKSSVLFSNDEIVPPSINSTTFSFPLISGYHSDDLIFQMCGVQSKPFKLNISPSLKRINQSQMETLGGKFYILGEFFSANINCSVFCNDKEYEKHFENSKTISFDLQIPGPNDITCNYTFDNGKNTGDFKIEYPLPLIENTSSINVNGGNLTIYGKNFYNVSNIKVEVDNQLKCNNIEFINLNSLTCFLPPFNETREQSLFNDQKLLLNSSTTIFSKKLLLNVTFESKTWSGYIFQYSKEEIKNNGTSENSSNDIIDHEKNNNTTKNGKGGINLSKESKIIISVVLPGVIILIILSVVVIYRIRINRITRNTYVKKINEMKTITPEEKRDEIDESDEIKKKLDIEMSELRSNLFIHSISYTNTLKEQQMERDQINKSPSLQIQPQNNQLNIINNGEGSSQQIQPQSNQSNIINNDEGSSHQFQPEINQSNTINNSEGSSQQIQPQNNQLNIINNDVGSSHQSKQNDSTGC</sequence>
<evidence type="ECO:0000259" key="8">
    <source>
        <dbReference type="Pfam" id="PF24612"/>
    </source>
</evidence>
<name>Q55GI6_DICDI</name>
<keyword evidence="2 7" id="KW-0732">Signal</keyword>
<keyword evidence="3 6" id="KW-0472">Membrane</keyword>
<evidence type="ECO:0000256" key="5">
    <source>
        <dbReference type="SAM" id="MobiDB-lite"/>
    </source>
</evidence>
<feature type="domain" description="TgrO1-like immunoglobulin-like" evidence="8">
    <location>
        <begin position="453"/>
        <end position="534"/>
    </location>
</feature>
<evidence type="ECO:0000256" key="2">
    <source>
        <dbReference type="ARBA" id="ARBA00022729"/>
    </source>
</evidence>
<organism evidence="9 10">
    <name type="scientific">Dictyostelium discoideum</name>
    <name type="common">Social amoeba</name>
    <dbReference type="NCBI Taxonomy" id="44689"/>
    <lineage>
        <taxon>Eukaryota</taxon>
        <taxon>Amoebozoa</taxon>
        <taxon>Evosea</taxon>
        <taxon>Eumycetozoa</taxon>
        <taxon>Dictyostelia</taxon>
        <taxon>Dictyosteliales</taxon>
        <taxon>Dictyosteliaceae</taxon>
        <taxon>Dictyostelium</taxon>
    </lineage>
</organism>
<feature type="signal peptide" evidence="7">
    <location>
        <begin position="1"/>
        <end position="21"/>
    </location>
</feature>
<dbReference type="InParanoid" id="Q55GI6"/>
<feature type="compositionally biased region" description="Polar residues" evidence="5">
    <location>
        <begin position="812"/>
        <end position="822"/>
    </location>
</feature>
<dbReference type="SUPFAM" id="SSF81296">
    <property type="entry name" value="E set domains"/>
    <property type="match status" value="2"/>
</dbReference>
<dbReference type="FunCoup" id="Q55GI6">
    <property type="interactions" value="2"/>
</dbReference>
<evidence type="ECO:0000256" key="7">
    <source>
        <dbReference type="SAM" id="SignalP"/>
    </source>
</evidence>
<dbReference type="HOGENOM" id="CLU_009950_0_0_1"/>
<dbReference type="InterPro" id="IPR013783">
    <property type="entry name" value="Ig-like_fold"/>
</dbReference>
<dbReference type="GO" id="GO:0098742">
    <property type="term" value="P:cell-cell adhesion via plasma-membrane adhesion molecules"/>
    <property type="evidence" value="ECO:0000318"/>
    <property type="project" value="GO_Central"/>
</dbReference>
<feature type="domain" description="TgrO1-like immunoglobulin-like" evidence="8">
    <location>
        <begin position="113"/>
        <end position="190"/>
    </location>
</feature>
<dbReference type="AlphaFoldDB" id="Q55GI6"/>
<evidence type="ECO:0000256" key="6">
    <source>
        <dbReference type="SAM" id="Phobius"/>
    </source>
</evidence>